<accession>A0A7I8KT25</accession>
<gene>
    <name evidence="2" type="ORF">SI8410_08011667</name>
</gene>
<proteinExistence type="predicted"/>
<reference evidence="2" key="1">
    <citation type="submission" date="2020-02" db="EMBL/GenBank/DDBJ databases">
        <authorList>
            <person name="Scholz U."/>
            <person name="Mascher M."/>
            <person name="Fiebig A."/>
        </authorList>
    </citation>
    <scope>NUCLEOTIDE SEQUENCE</scope>
</reference>
<feature type="compositionally biased region" description="Basic and acidic residues" evidence="1">
    <location>
        <begin position="33"/>
        <end position="57"/>
    </location>
</feature>
<feature type="compositionally biased region" description="Basic and acidic residues" evidence="1">
    <location>
        <begin position="82"/>
        <end position="99"/>
    </location>
</feature>
<dbReference type="Proteomes" id="UP000663760">
    <property type="component" value="Chromosome 8"/>
</dbReference>
<feature type="region of interest" description="Disordered" evidence="1">
    <location>
        <begin position="170"/>
        <end position="248"/>
    </location>
</feature>
<dbReference type="EMBL" id="LR746271">
    <property type="protein sequence ID" value="CAA7400989.1"/>
    <property type="molecule type" value="Genomic_DNA"/>
</dbReference>
<feature type="region of interest" description="Disordered" evidence="1">
    <location>
        <begin position="1"/>
        <end position="99"/>
    </location>
</feature>
<dbReference type="OrthoDB" id="10684366at2759"/>
<feature type="region of interest" description="Disordered" evidence="1">
    <location>
        <begin position="323"/>
        <end position="347"/>
    </location>
</feature>
<feature type="compositionally biased region" description="Low complexity" evidence="1">
    <location>
        <begin position="10"/>
        <end position="19"/>
    </location>
</feature>
<evidence type="ECO:0000256" key="1">
    <source>
        <dbReference type="SAM" id="MobiDB-lite"/>
    </source>
</evidence>
<dbReference type="AlphaFoldDB" id="A0A7I8KT25"/>
<keyword evidence="3" id="KW-1185">Reference proteome</keyword>
<evidence type="ECO:0000313" key="3">
    <source>
        <dbReference type="Proteomes" id="UP000663760"/>
    </source>
</evidence>
<feature type="compositionally biased region" description="Pro residues" evidence="1">
    <location>
        <begin position="20"/>
        <end position="30"/>
    </location>
</feature>
<protein>
    <submittedName>
        <fullName evidence="2">Uncharacterized protein</fullName>
    </submittedName>
</protein>
<name>A0A7I8KT25_SPIIN</name>
<organism evidence="2 3">
    <name type="scientific">Spirodela intermedia</name>
    <name type="common">Intermediate duckweed</name>
    <dbReference type="NCBI Taxonomy" id="51605"/>
    <lineage>
        <taxon>Eukaryota</taxon>
        <taxon>Viridiplantae</taxon>
        <taxon>Streptophyta</taxon>
        <taxon>Embryophyta</taxon>
        <taxon>Tracheophyta</taxon>
        <taxon>Spermatophyta</taxon>
        <taxon>Magnoliopsida</taxon>
        <taxon>Liliopsida</taxon>
        <taxon>Araceae</taxon>
        <taxon>Lemnoideae</taxon>
        <taxon>Spirodela</taxon>
    </lineage>
</organism>
<feature type="compositionally biased region" description="Basic residues" evidence="1">
    <location>
        <begin position="335"/>
        <end position="347"/>
    </location>
</feature>
<feature type="compositionally biased region" description="Basic and acidic residues" evidence="1">
    <location>
        <begin position="207"/>
        <end position="218"/>
    </location>
</feature>
<sequence length="347" mass="37285">MSPRVSHGAARTSSRTSVPPTRPPWPPAAPPSERGRERGCYYLAEEHLDAALHEEHPPTVTVDGGEDHRPKNCGATLESDGLEEHGSVEGDHVDPSHLLEEGYRHRHHEVVAVAPPQQLPEGAATAVLRRPRDLEVSEDAVQLGVHVGVGASYVAEGPACGVDAAAGGEAAGSVGDDGGAHEEDHCGSSGEAEGQPPSPVAIDPDDGVAHEVSSEHTDAQAQLESGVERPAPPRRRHLRQPTPNPRRIRPAINISKLAAPALMAAPPRNKAPPEIIRARRPTAAVRRPPTRDATRPAMYREEMQYLSGRAAAIRRRTLGKNFSRKGPIVVTPPGPRRRRRRQFIAET</sequence>
<evidence type="ECO:0000313" key="2">
    <source>
        <dbReference type="EMBL" id="CAA7400989.1"/>
    </source>
</evidence>